<dbReference type="GO" id="GO:0032259">
    <property type="term" value="P:methylation"/>
    <property type="evidence" value="ECO:0007669"/>
    <property type="project" value="UniProtKB-KW"/>
</dbReference>
<keyword evidence="4" id="KW-0949">S-adenosyl-L-methionine</keyword>
<dbReference type="GO" id="GO:0005739">
    <property type="term" value="C:mitochondrion"/>
    <property type="evidence" value="ECO:0007669"/>
    <property type="project" value="TreeGrafter"/>
</dbReference>
<keyword evidence="8" id="KW-1185">Reference proteome</keyword>
<evidence type="ECO:0000256" key="3">
    <source>
        <dbReference type="ARBA" id="ARBA00022688"/>
    </source>
</evidence>
<proteinExistence type="predicted"/>
<feature type="domain" description="Methyltransferase type 11" evidence="6">
    <location>
        <begin position="63"/>
        <end position="161"/>
    </location>
</feature>
<dbReference type="Gene3D" id="3.40.50.150">
    <property type="entry name" value="Vaccinia Virus protein VP39"/>
    <property type="match status" value="1"/>
</dbReference>
<dbReference type="InterPro" id="IPR013216">
    <property type="entry name" value="Methyltransf_11"/>
</dbReference>
<dbReference type="InterPro" id="IPR010233">
    <property type="entry name" value="UbiG_MeTrfase"/>
</dbReference>
<gene>
    <name evidence="7" type="ORF">RN001_000136</name>
</gene>
<evidence type="ECO:0000313" key="7">
    <source>
        <dbReference type="EMBL" id="KAK4883865.1"/>
    </source>
</evidence>
<feature type="transmembrane region" description="Helical" evidence="5">
    <location>
        <begin position="168"/>
        <end position="189"/>
    </location>
</feature>
<dbReference type="GO" id="GO:0010420">
    <property type="term" value="F:polyprenyldihydroxybenzoate methyltransferase activity"/>
    <property type="evidence" value="ECO:0007669"/>
    <property type="project" value="InterPro"/>
</dbReference>
<accession>A0AAN7Q9E7</accession>
<dbReference type="CDD" id="cd02440">
    <property type="entry name" value="AdoMet_MTases"/>
    <property type="match status" value="1"/>
</dbReference>
<keyword evidence="5" id="KW-0812">Transmembrane</keyword>
<dbReference type="InterPro" id="IPR029063">
    <property type="entry name" value="SAM-dependent_MTases_sf"/>
</dbReference>
<organism evidence="7 8">
    <name type="scientific">Aquatica leii</name>
    <dbReference type="NCBI Taxonomy" id="1421715"/>
    <lineage>
        <taxon>Eukaryota</taxon>
        <taxon>Metazoa</taxon>
        <taxon>Ecdysozoa</taxon>
        <taxon>Arthropoda</taxon>
        <taxon>Hexapoda</taxon>
        <taxon>Insecta</taxon>
        <taxon>Pterygota</taxon>
        <taxon>Neoptera</taxon>
        <taxon>Endopterygota</taxon>
        <taxon>Coleoptera</taxon>
        <taxon>Polyphaga</taxon>
        <taxon>Elateriformia</taxon>
        <taxon>Elateroidea</taxon>
        <taxon>Lampyridae</taxon>
        <taxon>Luciolinae</taxon>
        <taxon>Aquatica</taxon>
    </lineage>
</organism>
<keyword evidence="5" id="KW-0472">Membrane</keyword>
<dbReference type="NCBIfam" id="TIGR01983">
    <property type="entry name" value="UbiG"/>
    <property type="match status" value="1"/>
</dbReference>
<evidence type="ECO:0000259" key="6">
    <source>
        <dbReference type="Pfam" id="PF08241"/>
    </source>
</evidence>
<dbReference type="Proteomes" id="UP001353858">
    <property type="component" value="Unassembled WGS sequence"/>
</dbReference>
<evidence type="ECO:0000256" key="2">
    <source>
        <dbReference type="ARBA" id="ARBA00022679"/>
    </source>
</evidence>
<dbReference type="AlphaFoldDB" id="A0AAN7Q9E7"/>
<dbReference type="Pfam" id="PF08241">
    <property type="entry name" value="Methyltransf_11"/>
    <property type="match status" value="1"/>
</dbReference>
<sequence length="246" mass="27954">MASSSRTIVDQKDYDLFKNLSSNWWNNPDMKLLRSTCNLFVPYICEKIQESYENKPLHSLRILEVGCAGGFLTEGLAQAGCNVVAIDVNKELIEIAKAHLDLDSSLPKIIYLTESIEEHCIENRQKYDVVLSNFVLEHVDEHDYFIKCCSDCLKPSGLLFISTIAKTFWSWICTIVLLEYILGIVPLGAHDYYKYINASDAECIIRSYGFAIKNTRGIFCNLLNKTSFFVPTNAFAYIIFAARNAE</sequence>
<dbReference type="PANTHER" id="PTHR43464">
    <property type="entry name" value="METHYLTRANSFERASE"/>
    <property type="match status" value="1"/>
</dbReference>
<evidence type="ECO:0000256" key="4">
    <source>
        <dbReference type="ARBA" id="ARBA00022691"/>
    </source>
</evidence>
<reference evidence="8" key="1">
    <citation type="submission" date="2023-01" db="EMBL/GenBank/DDBJ databases">
        <title>Key to firefly adult light organ development and bioluminescence: homeobox transcription factors regulate luciferase expression and transportation to peroxisome.</title>
        <authorList>
            <person name="Fu X."/>
        </authorList>
    </citation>
    <scope>NUCLEOTIDE SEQUENCE [LARGE SCALE GENOMIC DNA]</scope>
</reference>
<dbReference type="PANTHER" id="PTHR43464:SF19">
    <property type="entry name" value="UBIQUINONE BIOSYNTHESIS O-METHYLTRANSFERASE, MITOCHONDRIAL"/>
    <property type="match status" value="1"/>
</dbReference>
<name>A0AAN7Q9E7_9COLE</name>
<keyword evidence="2" id="KW-0808">Transferase</keyword>
<comment type="caution">
    <text evidence="7">The sequence shown here is derived from an EMBL/GenBank/DDBJ whole genome shotgun (WGS) entry which is preliminary data.</text>
</comment>
<keyword evidence="5" id="KW-1133">Transmembrane helix</keyword>
<evidence type="ECO:0000256" key="1">
    <source>
        <dbReference type="ARBA" id="ARBA00022603"/>
    </source>
</evidence>
<evidence type="ECO:0000256" key="5">
    <source>
        <dbReference type="SAM" id="Phobius"/>
    </source>
</evidence>
<protein>
    <recommendedName>
        <fullName evidence="6">Methyltransferase type 11 domain-containing protein</fullName>
    </recommendedName>
</protein>
<keyword evidence="3" id="KW-0831">Ubiquinone biosynthesis</keyword>
<dbReference type="EMBL" id="JARPUR010000001">
    <property type="protein sequence ID" value="KAK4883865.1"/>
    <property type="molecule type" value="Genomic_DNA"/>
</dbReference>
<keyword evidence="1" id="KW-0489">Methyltransferase</keyword>
<dbReference type="GO" id="GO:0061542">
    <property type="term" value="F:3-demethylubiquinol 3-O-methyltransferase activity"/>
    <property type="evidence" value="ECO:0007669"/>
    <property type="project" value="InterPro"/>
</dbReference>
<evidence type="ECO:0000313" key="8">
    <source>
        <dbReference type="Proteomes" id="UP001353858"/>
    </source>
</evidence>
<dbReference type="SUPFAM" id="SSF53335">
    <property type="entry name" value="S-adenosyl-L-methionine-dependent methyltransferases"/>
    <property type="match status" value="1"/>
</dbReference>